<evidence type="ECO:0008006" key="6">
    <source>
        <dbReference type="Google" id="ProtNLM"/>
    </source>
</evidence>
<feature type="compositionally biased region" description="Polar residues" evidence="2">
    <location>
        <begin position="638"/>
        <end position="647"/>
    </location>
</feature>
<feature type="region of interest" description="Disordered" evidence="2">
    <location>
        <begin position="576"/>
        <end position="659"/>
    </location>
</feature>
<dbReference type="InterPro" id="IPR029753">
    <property type="entry name" value="D-isomer_DH_CS"/>
</dbReference>
<dbReference type="GO" id="GO:0006357">
    <property type="term" value="P:regulation of transcription by RNA polymerase II"/>
    <property type="evidence" value="ECO:0007669"/>
    <property type="project" value="TreeGrafter"/>
</dbReference>
<feature type="compositionally biased region" description="Basic and acidic residues" evidence="2">
    <location>
        <begin position="19"/>
        <end position="29"/>
    </location>
</feature>
<dbReference type="PANTHER" id="PTHR46029">
    <property type="entry name" value="C-TERMINAL-BINDING PROTEIN"/>
    <property type="match status" value="1"/>
</dbReference>
<name>A0A7S1KT80_9EUKA</name>
<evidence type="ECO:0000259" key="4">
    <source>
        <dbReference type="Pfam" id="PF02826"/>
    </source>
</evidence>
<feature type="domain" description="D-isomer specific 2-hydroxyacid dehydrogenase catalytic" evidence="3">
    <location>
        <begin position="130"/>
        <end position="406"/>
    </location>
</feature>
<sequence>MSSTLEKFFDRFLQRNKKGNDFDTRDLSRNEGTSSEQAMRSNATGAGVVPTGSRSNAHNHLNDHPPRRHRYRAPSLQQHLSTRVQEATEETIVVYTHKVFDHEPQLERRIIEKKADRAYPLLVVNSEKDLLLVRHPVALLVWHDVELKHPEIINHLSDRGLKCIVRVGSGYEHIDHERCAMKGIVVSSLPSFGVDEMADSTLCMILNLLRGTHRIATRVRNENRFLTTTEFGICRRVRGTHLGLIGLGAVGTSVALRAKAFGMKVSFYDPYIPEGFEKSLHLHRAHSVIDLLQHSDIVSLHAGINGETRHLISKSSMKYMKKGSYLINNGRGGLVEEEAVIEALHSGHLAGVALDVIDNEIHYDGRWRDVPNLILTAHSSYFSHKSFEEMRKNSIMETVRILRGGMNKAKYSINRALFDRFKRFKTKRHKTNFVPDEDVRSESRREIAQSPPLVSPRDFPRPSETFSDAQPGFHGRGDIFHPSTTEGAVPRVLTEPNLIEQDRVPAPAPGANNWLPRTDNGQEPDLSPRYRADEQVVVRPDFYSHPHLVRRKEEVPEWKSIPEDAHVRVVEEVSGNVLQQGDVEDISPQSLPDCHTHHSGSPSGSVNDRALRGDDSNSRSQETTAYVDDDDRSRESPTGDSFCSEYSLTDGGHSWSPNSLTLGSKASELTPLSTTYSSVFDSRDAESAEYDRDQ</sequence>
<feature type="region of interest" description="Disordered" evidence="2">
    <location>
        <begin position="436"/>
        <end position="474"/>
    </location>
</feature>
<evidence type="ECO:0000259" key="3">
    <source>
        <dbReference type="Pfam" id="PF00389"/>
    </source>
</evidence>
<dbReference type="GO" id="GO:0001221">
    <property type="term" value="F:transcription coregulator binding"/>
    <property type="evidence" value="ECO:0007669"/>
    <property type="project" value="TreeGrafter"/>
</dbReference>
<gene>
    <name evidence="5" type="ORF">PCOS0759_LOCUS7295</name>
</gene>
<dbReference type="AlphaFoldDB" id="A0A7S1KT80"/>
<evidence type="ECO:0000313" key="5">
    <source>
        <dbReference type="EMBL" id="CAD9084041.1"/>
    </source>
</evidence>
<dbReference type="Pfam" id="PF00389">
    <property type="entry name" value="2-Hacid_dh"/>
    <property type="match status" value="1"/>
</dbReference>
<evidence type="ECO:0000256" key="2">
    <source>
        <dbReference type="SAM" id="MobiDB-lite"/>
    </source>
</evidence>
<feature type="region of interest" description="Disordered" evidence="2">
    <location>
        <begin position="19"/>
        <end position="69"/>
    </location>
</feature>
<dbReference type="PANTHER" id="PTHR46029:SF7">
    <property type="entry name" value="C-TERMINAL-BINDING PROTEIN"/>
    <property type="match status" value="1"/>
</dbReference>
<dbReference type="Gene3D" id="3.40.50.720">
    <property type="entry name" value="NAD(P)-binding Rossmann-like Domain"/>
    <property type="match status" value="2"/>
</dbReference>
<protein>
    <recommendedName>
        <fullName evidence="6">Phosphoglycerate dehydrogenase</fullName>
    </recommendedName>
</protein>
<dbReference type="GO" id="GO:0140297">
    <property type="term" value="F:DNA-binding transcription factor binding"/>
    <property type="evidence" value="ECO:0007669"/>
    <property type="project" value="TreeGrafter"/>
</dbReference>
<feature type="domain" description="D-isomer specific 2-hydroxyacid dehydrogenase NAD-binding" evidence="4">
    <location>
        <begin position="203"/>
        <end position="379"/>
    </location>
</feature>
<keyword evidence="1" id="KW-0560">Oxidoreductase</keyword>
<dbReference type="InterPro" id="IPR006140">
    <property type="entry name" value="D-isomer_DH_NAD-bd"/>
</dbReference>
<organism evidence="5">
    <name type="scientific">Percolomonas cosmopolitus</name>
    <dbReference type="NCBI Taxonomy" id="63605"/>
    <lineage>
        <taxon>Eukaryota</taxon>
        <taxon>Discoba</taxon>
        <taxon>Heterolobosea</taxon>
        <taxon>Tetramitia</taxon>
        <taxon>Eutetramitia</taxon>
        <taxon>Percolomonadidae</taxon>
        <taxon>Percolomonas</taxon>
    </lineage>
</organism>
<dbReference type="GO" id="GO:0003713">
    <property type="term" value="F:transcription coactivator activity"/>
    <property type="evidence" value="ECO:0007669"/>
    <property type="project" value="TreeGrafter"/>
</dbReference>
<dbReference type="PROSITE" id="PS00671">
    <property type="entry name" value="D_2_HYDROXYACID_DH_3"/>
    <property type="match status" value="1"/>
</dbReference>
<accession>A0A7S1KT80</accession>
<dbReference type="InterPro" id="IPR006139">
    <property type="entry name" value="D-isomer_2_OHA_DH_cat_dom"/>
</dbReference>
<dbReference type="EMBL" id="HBGD01008856">
    <property type="protein sequence ID" value="CAD9084041.1"/>
    <property type="molecule type" value="Transcribed_RNA"/>
</dbReference>
<dbReference type="SUPFAM" id="SSF52283">
    <property type="entry name" value="Formate/glycerate dehydrogenase catalytic domain-like"/>
    <property type="match status" value="1"/>
</dbReference>
<dbReference type="GO" id="GO:0016616">
    <property type="term" value="F:oxidoreductase activity, acting on the CH-OH group of donors, NAD or NADP as acceptor"/>
    <property type="evidence" value="ECO:0007669"/>
    <property type="project" value="InterPro"/>
</dbReference>
<dbReference type="GO" id="GO:0005634">
    <property type="term" value="C:nucleus"/>
    <property type="evidence" value="ECO:0007669"/>
    <property type="project" value="TreeGrafter"/>
</dbReference>
<dbReference type="InterPro" id="IPR036291">
    <property type="entry name" value="NAD(P)-bd_dom_sf"/>
</dbReference>
<dbReference type="GO" id="GO:0003714">
    <property type="term" value="F:transcription corepressor activity"/>
    <property type="evidence" value="ECO:0007669"/>
    <property type="project" value="TreeGrafter"/>
</dbReference>
<dbReference type="Pfam" id="PF02826">
    <property type="entry name" value="2-Hacid_dh_C"/>
    <property type="match status" value="1"/>
</dbReference>
<dbReference type="SUPFAM" id="SSF51735">
    <property type="entry name" value="NAD(P)-binding Rossmann-fold domains"/>
    <property type="match status" value="1"/>
</dbReference>
<dbReference type="GO" id="GO:0051287">
    <property type="term" value="F:NAD binding"/>
    <property type="evidence" value="ECO:0007669"/>
    <property type="project" value="InterPro"/>
</dbReference>
<dbReference type="InterPro" id="IPR051638">
    <property type="entry name" value="CTBP_dehydrogenase"/>
</dbReference>
<feature type="compositionally biased region" description="Polar residues" evidence="2">
    <location>
        <begin position="30"/>
        <end position="44"/>
    </location>
</feature>
<proteinExistence type="predicted"/>
<feature type="region of interest" description="Disordered" evidence="2">
    <location>
        <begin position="503"/>
        <end position="528"/>
    </location>
</feature>
<feature type="compositionally biased region" description="Basic and acidic residues" evidence="2">
    <location>
        <begin position="437"/>
        <end position="447"/>
    </location>
</feature>
<evidence type="ECO:0000256" key="1">
    <source>
        <dbReference type="ARBA" id="ARBA00023002"/>
    </source>
</evidence>
<reference evidence="5" key="1">
    <citation type="submission" date="2021-01" db="EMBL/GenBank/DDBJ databases">
        <authorList>
            <person name="Corre E."/>
            <person name="Pelletier E."/>
            <person name="Niang G."/>
            <person name="Scheremetjew M."/>
            <person name="Finn R."/>
            <person name="Kale V."/>
            <person name="Holt S."/>
            <person name="Cochrane G."/>
            <person name="Meng A."/>
            <person name="Brown T."/>
            <person name="Cohen L."/>
        </authorList>
    </citation>
    <scope>NUCLEOTIDE SEQUENCE</scope>
    <source>
        <strain evidence="5">WS</strain>
    </source>
</reference>